<feature type="region of interest" description="Disordered" evidence="1">
    <location>
        <begin position="31"/>
        <end position="77"/>
    </location>
</feature>
<dbReference type="Proteomes" id="UP001314263">
    <property type="component" value="Unassembled WGS sequence"/>
</dbReference>
<dbReference type="EMBL" id="CAUYUE010000003">
    <property type="protein sequence ID" value="CAK0758176.1"/>
    <property type="molecule type" value="Genomic_DNA"/>
</dbReference>
<evidence type="ECO:0000256" key="1">
    <source>
        <dbReference type="SAM" id="MobiDB-lite"/>
    </source>
</evidence>
<evidence type="ECO:0000313" key="2">
    <source>
        <dbReference type="EMBL" id="CAK0758176.1"/>
    </source>
</evidence>
<name>A0AAV1I0P6_9CHLO</name>
<proteinExistence type="predicted"/>
<reference evidence="2 3" key="1">
    <citation type="submission" date="2023-10" db="EMBL/GenBank/DDBJ databases">
        <authorList>
            <person name="Maclean D."/>
            <person name="Macfadyen A."/>
        </authorList>
    </citation>
    <scope>NUCLEOTIDE SEQUENCE [LARGE SCALE GENOMIC DNA]</scope>
</reference>
<gene>
    <name evidence="2" type="ORF">CVIRNUC_002600</name>
</gene>
<sequence>MHVLRSRLCPVGNPLGQRKDPTYRWCRQWTHPNTRRHGKPSTLRPLKGQKQAPGVRARRAAPKAEASADREPPLTEQEQRMIEKNAAELTPILGAALAAGSEVKMIRPFEGQKQAPEVLARTDVIASPDLPTYIVFPSSEQDNLWFQEHAAQLEQQDFPHS</sequence>
<organism evidence="2 3">
    <name type="scientific">Coccomyxa viridis</name>
    <dbReference type="NCBI Taxonomy" id="1274662"/>
    <lineage>
        <taxon>Eukaryota</taxon>
        <taxon>Viridiplantae</taxon>
        <taxon>Chlorophyta</taxon>
        <taxon>core chlorophytes</taxon>
        <taxon>Trebouxiophyceae</taxon>
        <taxon>Trebouxiophyceae incertae sedis</taxon>
        <taxon>Coccomyxaceae</taxon>
        <taxon>Coccomyxa</taxon>
    </lineage>
</organism>
<dbReference type="AlphaFoldDB" id="A0AAV1I0P6"/>
<comment type="caution">
    <text evidence="2">The sequence shown here is derived from an EMBL/GenBank/DDBJ whole genome shotgun (WGS) entry which is preliminary data.</text>
</comment>
<protein>
    <submittedName>
        <fullName evidence="2">Uncharacterized protein</fullName>
    </submittedName>
</protein>
<evidence type="ECO:0000313" key="3">
    <source>
        <dbReference type="Proteomes" id="UP001314263"/>
    </source>
</evidence>
<keyword evidence="3" id="KW-1185">Reference proteome</keyword>
<accession>A0AAV1I0P6</accession>
<feature type="compositionally biased region" description="Basic and acidic residues" evidence="1">
    <location>
        <begin position="66"/>
        <end position="77"/>
    </location>
</feature>